<name>A0A8H7ZBD2_AJECA</name>
<evidence type="ECO:0000313" key="3">
    <source>
        <dbReference type="Proteomes" id="UP000670092"/>
    </source>
</evidence>
<organism evidence="2 3">
    <name type="scientific">Ajellomyces capsulatus</name>
    <name type="common">Darling's disease fungus</name>
    <name type="synonym">Histoplasma capsulatum</name>
    <dbReference type="NCBI Taxonomy" id="5037"/>
    <lineage>
        <taxon>Eukaryota</taxon>
        <taxon>Fungi</taxon>
        <taxon>Dikarya</taxon>
        <taxon>Ascomycota</taxon>
        <taxon>Pezizomycotina</taxon>
        <taxon>Eurotiomycetes</taxon>
        <taxon>Eurotiomycetidae</taxon>
        <taxon>Onygenales</taxon>
        <taxon>Ajellomycetaceae</taxon>
        <taxon>Histoplasma</taxon>
    </lineage>
</organism>
<feature type="transmembrane region" description="Helical" evidence="1">
    <location>
        <begin position="54"/>
        <end position="76"/>
    </location>
</feature>
<accession>A0A8H7ZBD2</accession>
<keyword evidence="1" id="KW-1133">Transmembrane helix</keyword>
<sequence length="81" mass="9359">MFISLHFGRVLDRRRVTIESRALNQGSGCQPTLESEQMPTLINHGITPADDGGAFLFLFSFLFLFFSFLFFSFFFFNFDSI</sequence>
<keyword evidence="1" id="KW-0812">Transmembrane</keyword>
<keyword evidence="1" id="KW-0472">Membrane</keyword>
<evidence type="ECO:0000256" key="1">
    <source>
        <dbReference type="SAM" id="Phobius"/>
    </source>
</evidence>
<gene>
    <name evidence="2" type="ORF">I7I52_03053</name>
</gene>
<dbReference type="EMBL" id="JAEVHI010000001">
    <property type="protein sequence ID" value="KAG5304650.1"/>
    <property type="molecule type" value="Genomic_DNA"/>
</dbReference>
<dbReference type="VEuPathDB" id="FungiDB:I7I52_03053"/>
<dbReference type="Proteomes" id="UP000670092">
    <property type="component" value="Unassembled WGS sequence"/>
</dbReference>
<comment type="caution">
    <text evidence="2">The sequence shown here is derived from an EMBL/GenBank/DDBJ whole genome shotgun (WGS) entry which is preliminary data.</text>
</comment>
<protein>
    <submittedName>
        <fullName evidence="2">Uncharacterized protein</fullName>
    </submittedName>
</protein>
<reference evidence="2 3" key="1">
    <citation type="submission" date="2021-01" db="EMBL/GenBank/DDBJ databases">
        <title>Chromosome-level genome assembly of a human fungal pathogen reveals clustering of transcriptionally co-regulated genes.</title>
        <authorList>
            <person name="Voorhies M."/>
            <person name="Cohen S."/>
            <person name="Shea T.P."/>
            <person name="Petrus S."/>
            <person name="Munoz J.F."/>
            <person name="Poplawski S."/>
            <person name="Goldman W.E."/>
            <person name="Michael T."/>
            <person name="Cuomo C.A."/>
            <person name="Sil A."/>
            <person name="Beyhan S."/>
        </authorList>
    </citation>
    <scope>NUCLEOTIDE SEQUENCE [LARGE SCALE GENOMIC DNA]</scope>
    <source>
        <strain evidence="2 3">G184AR</strain>
    </source>
</reference>
<proteinExistence type="predicted"/>
<dbReference type="AlphaFoldDB" id="A0A8H7ZBD2"/>
<evidence type="ECO:0000313" key="2">
    <source>
        <dbReference type="EMBL" id="KAG5304650.1"/>
    </source>
</evidence>